<dbReference type="EMBL" id="QFLI01000002">
    <property type="protein sequence ID" value="PXY02319.1"/>
    <property type="molecule type" value="Genomic_DNA"/>
</dbReference>
<comment type="caution">
    <text evidence="2">The sequence shown here is derived from an EMBL/GenBank/DDBJ whole genome shotgun (WGS) entry which is preliminary data.</text>
</comment>
<dbReference type="Proteomes" id="UP000248079">
    <property type="component" value="Unassembled WGS sequence"/>
</dbReference>
<dbReference type="SUPFAM" id="SSF55469">
    <property type="entry name" value="FMN-dependent nitroreductase-like"/>
    <property type="match status" value="1"/>
</dbReference>
<accession>A0A2V4A0R2</accession>
<evidence type="ECO:0000259" key="1">
    <source>
        <dbReference type="Pfam" id="PF00881"/>
    </source>
</evidence>
<dbReference type="RefSeq" id="WP_110359953.1">
    <property type="nucleotide sequence ID" value="NZ_QFLI01000002.1"/>
</dbReference>
<dbReference type="Pfam" id="PF00881">
    <property type="entry name" value="Nitroreductase"/>
    <property type="match status" value="1"/>
</dbReference>
<protein>
    <submittedName>
        <fullName evidence="2">Nitroreductase family protein</fullName>
    </submittedName>
</protein>
<dbReference type="GO" id="GO:0016491">
    <property type="term" value="F:oxidoreductase activity"/>
    <property type="evidence" value="ECO:0007669"/>
    <property type="project" value="InterPro"/>
</dbReference>
<sequence length="211" mass="23756">MNKSHLLSLLLAVALLLTTYKLVDTRKKAEEISQSSSTKREAILSVIHERKSVRNYTDQKVSKDDIMTLLKAGMAAPTGFDARPWQFLVIEDRNTMLELRKELKYARGLDGSPAAIVVCGDMSKVREEAPEFWITDTSAATQNILLAMEGMGLGGVWSTLYPGKERMEHARKVLNLPDHIMPLAVIPFGYPTGVEKPKDKFDANNIHWEKW</sequence>
<dbReference type="InterPro" id="IPR000415">
    <property type="entry name" value="Nitroreductase-like"/>
</dbReference>
<keyword evidence="3" id="KW-1185">Reference proteome</keyword>
<proteinExistence type="predicted"/>
<dbReference type="InterPro" id="IPR050627">
    <property type="entry name" value="Nitroreductase/BluB"/>
</dbReference>
<dbReference type="PANTHER" id="PTHR23026:SF123">
    <property type="entry name" value="NAD(P)H NITROREDUCTASE RV3131-RELATED"/>
    <property type="match status" value="1"/>
</dbReference>
<reference evidence="2 3" key="1">
    <citation type="submission" date="2018-05" db="EMBL/GenBank/DDBJ databases">
        <title>Marinifilum breve JC075T sp. nov., a marine bacterium isolated from Yongle Blue Hole in the South China Sea.</title>
        <authorList>
            <person name="Fu T."/>
        </authorList>
    </citation>
    <scope>NUCLEOTIDE SEQUENCE [LARGE SCALE GENOMIC DNA]</scope>
    <source>
        <strain evidence="2 3">JC075</strain>
    </source>
</reference>
<feature type="domain" description="Nitroreductase" evidence="1">
    <location>
        <begin position="47"/>
        <end position="101"/>
    </location>
</feature>
<evidence type="ECO:0000313" key="2">
    <source>
        <dbReference type="EMBL" id="PXY02319.1"/>
    </source>
</evidence>
<evidence type="ECO:0000313" key="3">
    <source>
        <dbReference type="Proteomes" id="UP000248079"/>
    </source>
</evidence>
<dbReference type="InterPro" id="IPR029479">
    <property type="entry name" value="Nitroreductase"/>
</dbReference>
<dbReference type="CDD" id="cd02150">
    <property type="entry name" value="nitroreductase"/>
    <property type="match status" value="1"/>
</dbReference>
<dbReference type="OrthoDB" id="9812105at2"/>
<name>A0A2V4A0R2_9BACT</name>
<organism evidence="2 3">
    <name type="scientific">Marinifilum breve</name>
    <dbReference type="NCBI Taxonomy" id="2184082"/>
    <lineage>
        <taxon>Bacteria</taxon>
        <taxon>Pseudomonadati</taxon>
        <taxon>Bacteroidota</taxon>
        <taxon>Bacteroidia</taxon>
        <taxon>Marinilabiliales</taxon>
        <taxon>Marinifilaceae</taxon>
    </lineage>
</organism>
<gene>
    <name evidence="2" type="ORF">DF185_06635</name>
</gene>
<dbReference type="PANTHER" id="PTHR23026">
    <property type="entry name" value="NADPH NITROREDUCTASE"/>
    <property type="match status" value="1"/>
</dbReference>
<dbReference type="AlphaFoldDB" id="A0A2V4A0R2"/>
<dbReference type="Gene3D" id="3.40.109.10">
    <property type="entry name" value="NADH Oxidase"/>
    <property type="match status" value="1"/>
</dbReference>